<organism evidence="1 2">
    <name type="scientific">Mycena metata</name>
    <dbReference type="NCBI Taxonomy" id="1033252"/>
    <lineage>
        <taxon>Eukaryota</taxon>
        <taxon>Fungi</taxon>
        <taxon>Dikarya</taxon>
        <taxon>Basidiomycota</taxon>
        <taxon>Agaricomycotina</taxon>
        <taxon>Agaricomycetes</taxon>
        <taxon>Agaricomycetidae</taxon>
        <taxon>Agaricales</taxon>
        <taxon>Marasmiineae</taxon>
        <taxon>Mycenaceae</taxon>
        <taxon>Mycena</taxon>
    </lineage>
</organism>
<keyword evidence="2" id="KW-1185">Reference proteome</keyword>
<sequence>MPVIGGINLPVQTQERCWELLIRRISTPPGYPWLAEAIEAGFLHCVLKSAAENRNLKHVKMFLSSILPFSLISASVLTQLKTAFIDVQDLADSPQFTSSSSFEL</sequence>
<evidence type="ECO:0000313" key="1">
    <source>
        <dbReference type="EMBL" id="KAJ7772422.1"/>
    </source>
</evidence>
<dbReference type="EMBL" id="JARKIB010000014">
    <property type="protein sequence ID" value="KAJ7772422.1"/>
    <property type="molecule type" value="Genomic_DNA"/>
</dbReference>
<accession>A0AAD7JUS7</accession>
<name>A0AAD7JUS7_9AGAR</name>
<comment type="caution">
    <text evidence="1">The sequence shown here is derived from an EMBL/GenBank/DDBJ whole genome shotgun (WGS) entry which is preliminary data.</text>
</comment>
<protein>
    <submittedName>
        <fullName evidence="1">Uncharacterized protein</fullName>
    </submittedName>
</protein>
<reference evidence="1" key="1">
    <citation type="submission" date="2023-03" db="EMBL/GenBank/DDBJ databases">
        <title>Massive genome expansion in bonnet fungi (Mycena s.s.) driven by repeated elements and novel gene families across ecological guilds.</title>
        <authorList>
            <consortium name="Lawrence Berkeley National Laboratory"/>
            <person name="Harder C.B."/>
            <person name="Miyauchi S."/>
            <person name="Viragh M."/>
            <person name="Kuo A."/>
            <person name="Thoen E."/>
            <person name="Andreopoulos B."/>
            <person name="Lu D."/>
            <person name="Skrede I."/>
            <person name="Drula E."/>
            <person name="Henrissat B."/>
            <person name="Morin E."/>
            <person name="Kohler A."/>
            <person name="Barry K."/>
            <person name="LaButti K."/>
            <person name="Morin E."/>
            <person name="Salamov A."/>
            <person name="Lipzen A."/>
            <person name="Mereny Z."/>
            <person name="Hegedus B."/>
            <person name="Baldrian P."/>
            <person name="Stursova M."/>
            <person name="Weitz H."/>
            <person name="Taylor A."/>
            <person name="Grigoriev I.V."/>
            <person name="Nagy L.G."/>
            <person name="Martin F."/>
            <person name="Kauserud H."/>
        </authorList>
    </citation>
    <scope>NUCLEOTIDE SEQUENCE</scope>
    <source>
        <strain evidence="1">CBHHK182m</strain>
    </source>
</reference>
<evidence type="ECO:0000313" key="2">
    <source>
        <dbReference type="Proteomes" id="UP001215598"/>
    </source>
</evidence>
<proteinExistence type="predicted"/>
<dbReference type="AlphaFoldDB" id="A0AAD7JUS7"/>
<gene>
    <name evidence="1" type="ORF">B0H16DRAFT_1714623</name>
</gene>
<dbReference type="Proteomes" id="UP001215598">
    <property type="component" value="Unassembled WGS sequence"/>
</dbReference>